<accession>A0ABP0LA13</accession>
<dbReference type="Proteomes" id="UP001642484">
    <property type="component" value="Unassembled WGS sequence"/>
</dbReference>
<comment type="caution">
    <text evidence="2">The sequence shown here is derived from an EMBL/GenBank/DDBJ whole genome shotgun (WGS) entry which is preliminary data.</text>
</comment>
<evidence type="ECO:0000256" key="1">
    <source>
        <dbReference type="SAM" id="MobiDB-lite"/>
    </source>
</evidence>
<organism evidence="2 3">
    <name type="scientific">Durusdinium trenchii</name>
    <dbReference type="NCBI Taxonomy" id="1381693"/>
    <lineage>
        <taxon>Eukaryota</taxon>
        <taxon>Sar</taxon>
        <taxon>Alveolata</taxon>
        <taxon>Dinophyceae</taxon>
        <taxon>Suessiales</taxon>
        <taxon>Symbiodiniaceae</taxon>
        <taxon>Durusdinium</taxon>
    </lineage>
</organism>
<dbReference type="EMBL" id="CAXAMN010011503">
    <property type="protein sequence ID" value="CAK9035448.1"/>
    <property type="molecule type" value="Genomic_DNA"/>
</dbReference>
<gene>
    <name evidence="2" type="ORF">CCMP2556_LOCUS19913</name>
</gene>
<feature type="region of interest" description="Disordered" evidence="1">
    <location>
        <begin position="115"/>
        <end position="167"/>
    </location>
</feature>
<name>A0ABP0LA13_9DINO</name>
<evidence type="ECO:0000313" key="2">
    <source>
        <dbReference type="EMBL" id="CAK9035448.1"/>
    </source>
</evidence>
<reference evidence="2 3" key="1">
    <citation type="submission" date="2024-02" db="EMBL/GenBank/DDBJ databases">
        <authorList>
            <person name="Chen Y."/>
            <person name="Shah S."/>
            <person name="Dougan E. K."/>
            <person name="Thang M."/>
            <person name="Chan C."/>
        </authorList>
    </citation>
    <scope>NUCLEOTIDE SEQUENCE [LARGE SCALE GENOMIC DNA]</scope>
</reference>
<feature type="compositionally biased region" description="Basic residues" evidence="1">
    <location>
        <begin position="129"/>
        <end position="138"/>
    </location>
</feature>
<feature type="compositionally biased region" description="Polar residues" evidence="1">
    <location>
        <begin position="139"/>
        <end position="148"/>
    </location>
</feature>
<sequence>MSICLHVSLLSGRAVEIWVKPGSSIVEVKRRAQQMLGVSGLCRLLKHDGSKAEGLVCDGLSHGDAWTLQLSSFRVLASTAYAFAGLRGDGSLLLWGVECPSVLGCSWTNRRNPRNDHDHVTRRSTIQSHCRKQRRNHTKTPNTFSTVSRRSHDEHGRPGRRPWGRRVGLQAPRAAMLTPWPPSATIAMASLIANDAF</sequence>
<evidence type="ECO:0008006" key="4">
    <source>
        <dbReference type="Google" id="ProtNLM"/>
    </source>
</evidence>
<protein>
    <recommendedName>
        <fullName evidence="4">Ubiquitin-like domain-containing protein</fullName>
    </recommendedName>
</protein>
<proteinExistence type="predicted"/>
<keyword evidence="3" id="KW-1185">Reference proteome</keyword>
<evidence type="ECO:0000313" key="3">
    <source>
        <dbReference type="Proteomes" id="UP001642484"/>
    </source>
</evidence>